<protein>
    <submittedName>
        <fullName evidence="2">Uncharacterized protein</fullName>
    </submittedName>
</protein>
<dbReference type="Proteomes" id="UP000565572">
    <property type="component" value="Unassembled WGS sequence"/>
</dbReference>
<keyword evidence="1" id="KW-0812">Transmembrane</keyword>
<gene>
    <name evidence="2" type="ORF">FHX39_002048</name>
</gene>
<evidence type="ECO:0000256" key="1">
    <source>
        <dbReference type="SAM" id="Phobius"/>
    </source>
</evidence>
<organism evidence="2 3">
    <name type="scientific">Microlunatus antarcticus</name>
    <dbReference type="NCBI Taxonomy" id="53388"/>
    <lineage>
        <taxon>Bacteria</taxon>
        <taxon>Bacillati</taxon>
        <taxon>Actinomycetota</taxon>
        <taxon>Actinomycetes</taxon>
        <taxon>Propionibacteriales</taxon>
        <taxon>Propionibacteriaceae</taxon>
        <taxon>Microlunatus</taxon>
    </lineage>
</organism>
<evidence type="ECO:0000313" key="2">
    <source>
        <dbReference type="EMBL" id="MBB3327104.1"/>
    </source>
</evidence>
<sequence length="122" mass="12819">MRPVNNAHVDQVDGRNWTEHGWYVCGAGATIGFGFAAVSILTSLWCHSVPAPTASGFDMVCPRNTGLAAGLFFCKVAGSVAVPALWVGGAALLDALVGALRERRRCSAACRVAEGRSSKRSR</sequence>
<evidence type="ECO:0000313" key="3">
    <source>
        <dbReference type="Proteomes" id="UP000565572"/>
    </source>
</evidence>
<dbReference type="EMBL" id="JACHZG010000001">
    <property type="protein sequence ID" value="MBB3327104.1"/>
    <property type="molecule type" value="Genomic_DNA"/>
</dbReference>
<comment type="caution">
    <text evidence="2">The sequence shown here is derived from an EMBL/GenBank/DDBJ whole genome shotgun (WGS) entry which is preliminary data.</text>
</comment>
<feature type="transmembrane region" description="Helical" evidence="1">
    <location>
        <begin position="65"/>
        <end position="97"/>
    </location>
</feature>
<reference evidence="2 3" key="1">
    <citation type="submission" date="2020-08" db="EMBL/GenBank/DDBJ databases">
        <title>Sequencing the genomes of 1000 actinobacteria strains.</title>
        <authorList>
            <person name="Klenk H.-P."/>
        </authorList>
    </citation>
    <scope>NUCLEOTIDE SEQUENCE [LARGE SCALE GENOMIC DNA]</scope>
    <source>
        <strain evidence="2 3">DSM 11053</strain>
    </source>
</reference>
<name>A0A7W5JVM6_9ACTN</name>
<keyword evidence="3" id="KW-1185">Reference proteome</keyword>
<keyword evidence="1" id="KW-1133">Transmembrane helix</keyword>
<accession>A0A7W5JVM6</accession>
<feature type="transmembrane region" description="Helical" evidence="1">
    <location>
        <begin position="21"/>
        <end position="45"/>
    </location>
</feature>
<proteinExistence type="predicted"/>
<dbReference type="AlphaFoldDB" id="A0A7W5JVM6"/>
<keyword evidence="1" id="KW-0472">Membrane</keyword>